<dbReference type="GO" id="GO:0016787">
    <property type="term" value="F:hydrolase activity"/>
    <property type="evidence" value="ECO:0007669"/>
    <property type="project" value="UniProtKB-KW"/>
</dbReference>
<dbReference type="RefSeq" id="WP_106005068.1">
    <property type="nucleotide sequence ID" value="NZ_CP136419.1"/>
</dbReference>
<sequence length="185" mass="19787">MEVHLAGTLLKLLQGDIVEQEVEAVVNAANTGLWGGGGVDGAIHRAGGTKIAEECRRIREERGGCPVGEAVITTGGKLKARYVIHTVGPIWRGGQGGEDELLASAYYNSLKLAKEREIKSLAFPSISTGAYGFPVERAARIAMATVKDFLTRNPAAFEEVRFVLFSPEALKAYEGALMEVLATAR</sequence>
<evidence type="ECO:0000313" key="2">
    <source>
        <dbReference type="EMBL" id="PRR73944.1"/>
    </source>
</evidence>
<dbReference type="PANTHER" id="PTHR11106:SF27">
    <property type="entry name" value="MACRO DOMAIN-CONTAINING PROTEIN"/>
    <property type="match status" value="1"/>
</dbReference>
<accession>A0A2T0ATZ8</accession>
<dbReference type="InterPro" id="IPR043472">
    <property type="entry name" value="Macro_dom-like"/>
</dbReference>
<feature type="domain" description="Macro" evidence="1">
    <location>
        <begin position="1"/>
        <end position="181"/>
    </location>
</feature>
<dbReference type="Proteomes" id="UP000238415">
    <property type="component" value="Unassembled WGS sequence"/>
</dbReference>
<comment type="caution">
    <text evidence="2">The sequence shown here is derived from an EMBL/GenBank/DDBJ whole genome shotgun (WGS) entry which is preliminary data.</text>
</comment>
<gene>
    <name evidence="2" type="primary">ymdB</name>
    <name evidence="2" type="ORF">MOHU_10860</name>
</gene>
<dbReference type="PROSITE" id="PS51154">
    <property type="entry name" value="MACRO"/>
    <property type="match status" value="1"/>
</dbReference>
<dbReference type="InterPro" id="IPR002589">
    <property type="entry name" value="Macro_dom"/>
</dbReference>
<name>A0A2T0ATZ8_9FIRM</name>
<dbReference type="EMBL" id="PVXM01000015">
    <property type="protein sequence ID" value="PRR73944.1"/>
    <property type="molecule type" value="Genomic_DNA"/>
</dbReference>
<dbReference type="Gene3D" id="3.40.220.10">
    <property type="entry name" value="Leucine Aminopeptidase, subunit E, domain 1"/>
    <property type="match status" value="1"/>
</dbReference>
<dbReference type="PANTHER" id="PTHR11106">
    <property type="entry name" value="GANGLIOSIDE INDUCED DIFFERENTIATION ASSOCIATED PROTEIN 2-RELATED"/>
    <property type="match status" value="1"/>
</dbReference>
<dbReference type="CDD" id="cd02908">
    <property type="entry name" value="Macro_OAADPr_deacetylase"/>
    <property type="match status" value="1"/>
</dbReference>
<dbReference type="NCBIfam" id="NF001664">
    <property type="entry name" value="PRK00431.1-6"/>
    <property type="match status" value="1"/>
</dbReference>
<dbReference type="Pfam" id="PF01661">
    <property type="entry name" value="Macro"/>
    <property type="match status" value="1"/>
</dbReference>
<dbReference type="SMART" id="SM00506">
    <property type="entry name" value="A1pp"/>
    <property type="match status" value="1"/>
</dbReference>
<keyword evidence="2" id="KW-0378">Hydrolase</keyword>
<reference evidence="2 3" key="1">
    <citation type="submission" date="2018-03" db="EMBL/GenBank/DDBJ databases">
        <title>Genome sequence of Moorella humiferrea DSM 23265.</title>
        <authorList>
            <person name="Poehlein A."/>
            <person name="Daniel R."/>
        </authorList>
    </citation>
    <scope>NUCLEOTIDE SEQUENCE [LARGE SCALE GENOMIC DNA]</scope>
    <source>
        <strain evidence="2 3">DSM 23265</strain>
    </source>
</reference>
<evidence type="ECO:0000259" key="1">
    <source>
        <dbReference type="PROSITE" id="PS51154"/>
    </source>
</evidence>
<organism evidence="2 3">
    <name type="scientific">Neomoorella humiferrea</name>
    <dbReference type="NCBI Taxonomy" id="676965"/>
    <lineage>
        <taxon>Bacteria</taxon>
        <taxon>Bacillati</taxon>
        <taxon>Bacillota</taxon>
        <taxon>Clostridia</taxon>
        <taxon>Neomoorellales</taxon>
        <taxon>Neomoorellaceae</taxon>
        <taxon>Neomoorella</taxon>
    </lineage>
</organism>
<proteinExistence type="predicted"/>
<keyword evidence="3" id="KW-1185">Reference proteome</keyword>
<protein>
    <submittedName>
        <fullName evidence="2">O-acetyl-ADP-ribose deacetylase</fullName>
        <ecNumber evidence="2">3.5.1.-</ecNumber>
    </submittedName>
</protein>
<dbReference type="EC" id="3.5.1.-" evidence="2"/>
<dbReference type="AlphaFoldDB" id="A0A2T0ATZ8"/>
<evidence type="ECO:0000313" key="3">
    <source>
        <dbReference type="Proteomes" id="UP000238415"/>
    </source>
</evidence>
<dbReference type="OrthoDB" id="6194521at2"/>
<dbReference type="SUPFAM" id="SSF52949">
    <property type="entry name" value="Macro domain-like"/>
    <property type="match status" value="1"/>
</dbReference>